<keyword evidence="2" id="KW-1185">Reference proteome</keyword>
<reference evidence="1 2" key="1">
    <citation type="journal article" date="2024" name="BMC Genomics">
        <title>De novo assembly and annotation of Popillia japonica's genome with initial clues to its potential as an invasive pest.</title>
        <authorList>
            <person name="Cucini C."/>
            <person name="Boschi S."/>
            <person name="Funari R."/>
            <person name="Cardaioli E."/>
            <person name="Iannotti N."/>
            <person name="Marturano G."/>
            <person name="Paoli F."/>
            <person name="Bruttini M."/>
            <person name="Carapelli A."/>
            <person name="Frati F."/>
            <person name="Nardi F."/>
        </authorList>
    </citation>
    <scope>NUCLEOTIDE SEQUENCE [LARGE SCALE GENOMIC DNA]</scope>
    <source>
        <strain evidence="1">DMR45628</strain>
    </source>
</reference>
<organism evidence="1 2">
    <name type="scientific">Popillia japonica</name>
    <name type="common">Japanese beetle</name>
    <dbReference type="NCBI Taxonomy" id="7064"/>
    <lineage>
        <taxon>Eukaryota</taxon>
        <taxon>Metazoa</taxon>
        <taxon>Ecdysozoa</taxon>
        <taxon>Arthropoda</taxon>
        <taxon>Hexapoda</taxon>
        <taxon>Insecta</taxon>
        <taxon>Pterygota</taxon>
        <taxon>Neoptera</taxon>
        <taxon>Endopterygota</taxon>
        <taxon>Coleoptera</taxon>
        <taxon>Polyphaga</taxon>
        <taxon>Scarabaeiformia</taxon>
        <taxon>Scarabaeidae</taxon>
        <taxon>Rutelinae</taxon>
        <taxon>Popillia</taxon>
    </lineage>
</organism>
<dbReference type="AlphaFoldDB" id="A0AAW1LD48"/>
<evidence type="ECO:0000313" key="2">
    <source>
        <dbReference type="Proteomes" id="UP001458880"/>
    </source>
</evidence>
<sequence>MSGNKRKCLTLQKNMKILKDVETEKLHIGFVTSTGWLDKFQKWHGMIQKVISGESADVNDMECVPWKWTVLKAELLEQFQPKDIFTAKETGLFFKSLPDKV</sequence>
<evidence type="ECO:0000313" key="1">
    <source>
        <dbReference type="EMBL" id="KAK9731563.1"/>
    </source>
</evidence>
<evidence type="ECO:0008006" key="3">
    <source>
        <dbReference type="Google" id="ProtNLM"/>
    </source>
</evidence>
<proteinExistence type="predicted"/>
<dbReference type="Proteomes" id="UP001458880">
    <property type="component" value="Unassembled WGS sequence"/>
</dbReference>
<gene>
    <name evidence="1" type="ORF">QE152_g13530</name>
</gene>
<accession>A0AAW1LD48</accession>
<dbReference type="EMBL" id="JASPKY010000130">
    <property type="protein sequence ID" value="KAK9731563.1"/>
    <property type="molecule type" value="Genomic_DNA"/>
</dbReference>
<protein>
    <recommendedName>
        <fullName evidence="3">HTH CENPB-type domain-containing protein</fullName>
    </recommendedName>
</protein>
<name>A0AAW1LD48_POPJA</name>
<comment type="caution">
    <text evidence="1">The sequence shown here is derived from an EMBL/GenBank/DDBJ whole genome shotgun (WGS) entry which is preliminary data.</text>
</comment>